<dbReference type="InParanoid" id="A0A165EMT8"/>
<name>A0A165EMT8_9BASI</name>
<dbReference type="OrthoDB" id="10588965at2759"/>
<proteinExistence type="predicted"/>
<evidence type="ECO:0000313" key="3">
    <source>
        <dbReference type="Proteomes" id="UP000076842"/>
    </source>
</evidence>
<dbReference type="AlphaFoldDB" id="A0A165EMT8"/>
<dbReference type="Proteomes" id="UP000076842">
    <property type="component" value="Unassembled WGS sequence"/>
</dbReference>
<evidence type="ECO:0000313" key="2">
    <source>
        <dbReference type="EMBL" id="KZT55177.1"/>
    </source>
</evidence>
<protein>
    <submittedName>
        <fullName evidence="2">Uncharacterized protein</fullName>
    </submittedName>
</protein>
<reference evidence="2 3" key="1">
    <citation type="journal article" date="2016" name="Mol. Biol. Evol.">
        <title>Comparative Genomics of Early-Diverging Mushroom-Forming Fungi Provides Insights into the Origins of Lignocellulose Decay Capabilities.</title>
        <authorList>
            <person name="Nagy L.G."/>
            <person name="Riley R."/>
            <person name="Tritt A."/>
            <person name="Adam C."/>
            <person name="Daum C."/>
            <person name="Floudas D."/>
            <person name="Sun H."/>
            <person name="Yadav J.S."/>
            <person name="Pangilinan J."/>
            <person name="Larsson K.H."/>
            <person name="Matsuura K."/>
            <person name="Barry K."/>
            <person name="Labutti K."/>
            <person name="Kuo R."/>
            <person name="Ohm R.A."/>
            <person name="Bhattacharya S.S."/>
            <person name="Shirouzu T."/>
            <person name="Yoshinaga Y."/>
            <person name="Martin F.M."/>
            <person name="Grigoriev I.V."/>
            <person name="Hibbett D.S."/>
        </authorList>
    </citation>
    <scope>NUCLEOTIDE SEQUENCE [LARGE SCALE GENOMIC DNA]</scope>
    <source>
        <strain evidence="2 3">HHB12733</strain>
    </source>
</reference>
<gene>
    <name evidence="2" type="ORF">CALCODRAFT_360872</name>
</gene>
<organism evidence="2 3">
    <name type="scientific">Calocera cornea HHB12733</name>
    <dbReference type="NCBI Taxonomy" id="1353952"/>
    <lineage>
        <taxon>Eukaryota</taxon>
        <taxon>Fungi</taxon>
        <taxon>Dikarya</taxon>
        <taxon>Basidiomycota</taxon>
        <taxon>Agaricomycotina</taxon>
        <taxon>Dacrymycetes</taxon>
        <taxon>Dacrymycetales</taxon>
        <taxon>Dacrymycetaceae</taxon>
        <taxon>Calocera</taxon>
    </lineage>
</organism>
<feature type="region of interest" description="Disordered" evidence="1">
    <location>
        <begin position="84"/>
        <end position="107"/>
    </location>
</feature>
<sequence length="194" mass="20848">MVLGAVCRFGIRARNHAQLSARTNNTECGPATRDDLPGFSMWNYLDTELAHPRRPAVAGQTELEWRPVGPNRIAARRVPVSDLHMGENTGVGRGRQEANSGMAGRRDVREGVVRATVEVDQPPGYLEARGDTLLSTTWVRAGPAPTQHGLEALPPPYENVPPGEGMGLQFGVEREGTGEEESELSSTATAGHSS</sequence>
<feature type="compositionally biased region" description="Low complexity" evidence="1">
    <location>
        <begin position="184"/>
        <end position="194"/>
    </location>
</feature>
<feature type="region of interest" description="Disordered" evidence="1">
    <location>
        <begin position="145"/>
        <end position="194"/>
    </location>
</feature>
<accession>A0A165EMT8</accession>
<keyword evidence="3" id="KW-1185">Reference proteome</keyword>
<dbReference type="EMBL" id="KV424000">
    <property type="protein sequence ID" value="KZT55177.1"/>
    <property type="molecule type" value="Genomic_DNA"/>
</dbReference>
<evidence type="ECO:0000256" key="1">
    <source>
        <dbReference type="SAM" id="MobiDB-lite"/>
    </source>
</evidence>